<name>A0A6J6G8J3_9ZZZZ</name>
<gene>
    <name evidence="1" type="ORF">UFOPK1835_00154</name>
</gene>
<dbReference type="Gene3D" id="2.130.10.10">
    <property type="entry name" value="YVTN repeat-like/Quinoprotein amine dehydrogenase"/>
    <property type="match status" value="2"/>
</dbReference>
<dbReference type="InterPro" id="IPR051200">
    <property type="entry name" value="Host-pathogen_enzymatic-act"/>
</dbReference>
<sequence>MRLRAVAVFFALTAVLAPSLALSSPATAVDIGACGGKAYITAAGDDVVKVIDTQTNTNLADIPVGAFPEGIVIAPDGNTAYVGNGYGDTISVIDLASNAVSATWTGFDGPEYVALNLAGTKLYSTNSGTDSLGITDTLTGLSTFVPLGFNPFLVVANPTGTKAYVSGQNVIAVVDLLTEVVSTSITISGYPIGLGITSDGTKVYSANGTDNVVSAIDAVADSLITEIPVPNSPYWITISNDDSKVYVVEYDGDALDTISTVSDTVISTVATPETPYPYLSGMTADGAQLYVFGYYGEVAVLDPLTNVLTPTALDAGNQPYDFRTCPFATPPTPVTTSTTAATPVEPVAPAFAG</sequence>
<dbReference type="EMBL" id="CAEZUP010000004">
    <property type="protein sequence ID" value="CAB4597531.1"/>
    <property type="molecule type" value="Genomic_DNA"/>
</dbReference>
<accession>A0A6J6G8J3</accession>
<dbReference type="SUPFAM" id="SSF51004">
    <property type="entry name" value="C-terminal (heme d1) domain of cytochrome cd1-nitrite reductase"/>
    <property type="match status" value="1"/>
</dbReference>
<dbReference type="InterPro" id="IPR015943">
    <property type="entry name" value="WD40/YVTN_repeat-like_dom_sf"/>
</dbReference>
<proteinExistence type="predicted"/>
<dbReference type="NCBIfam" id="TIGR02276">
    <property type="entry name" value="beta_rpt_yvtn"/>
    <property type="match status" value="3"/>
</dbReference>
<dbReference type="InterPro" id="IPR011048">
    <property type="entry name" value="Haem_d1_sf"/>
</dbReference>
<protein>
    <submittedName>
        <fullName evidence="1">Unannotated protein</fullName>
    </submittedName>
</protein>
<reference evidence="1" key="1">
    <citation type="submission" date="2020-05" db="EMBL/GenBank/DDBJ databases">
        <authorList>
            <person name="Chiriac C."/>
            <person name="Salcher M."/>
            <person name="Ghai R."/>
            <person name="Kavagutti S V."/>
        </authorList>
    </citation>
    <scope>NUCLEOTIDE SEQUENCE</scope>
</reference>
<dbReference type="PANTHER" id="PTHR47197">
    <property type="entry name" value="PROTEIN NIRF"/>
    <property type="match status" value="1"/>
</dbReference>
<evidence type="ECO:0000313" key="1">
    <source>
        <dbReference type="EMBL" id="CAB4597531.1"/>
    </source>
</evidence>
<organism evidence="1">
    <name type="scientific">freshwater metagenome</name>
    <dbReference type="NCBI Taxonomy" id="449393"/>
    <lineage>
        <taxon>unclassified sequences</taxon>
        <taxon>metagenomes</taxon>
        <taxon>ecological metagenomes</taxon>
    </lineage>
</organism>
<dbReference type="PANTHER" id="PTHR47197:SF3">
    <property type="entry name" value="DIHYDRO-HEME D1 DEHYDROGENASE"/>
    <property type="match status" value="1"/>
</dbReference>
<dbReference type="AlphaFoldDB" id="A0A6J6G8J3"/>
<dbReference type="InterPro" id="IPR011964">
    <property type="entry name" value="YVTN_b-propeller_repeat"/>
</dbReference>